<reference evidence="1" key="1">
    <citation type="submission" date="2022-12" db="EMBL/GenBank/DDBJ databases">
        <title>Genome Sequence of Lasiodiplodia mahajangana.</title>
        <authorList>
            <person name="Buettner E."/>
        </authorList>
    </citation>
    <scope>NUCLEOTIDE SEQUENCE</scope>
    <source>
        <strain evidence="1">VT137</strain>
    </source>
</reference>
<protein>
    <submittedName>
        <fullName evidence="1">Uncharacterized protein</fullName>
    </submittedName>
</protein>
<evidence type="ECO:0000313" key="2">
    <source>
        <dbReference type="Proteomes" id="UP001153332"/>
    </source>
</evidence>
<name>A0ACC2JRC4_9PEZI</name>
<dbReference type="Proteomes" id="UP001153332">
    <property type="component" value="Unassembled WGS sequence"/>
</dbReference>
<proteinExistence type="predicted"/>
<evidence type="ECO:0000313" key="1">
    <source>
        <dbReference type="EMBL" id="KAJ8130031.1"/>
    </source>
</evidence>
<comment type="caution">
    <text evidence="1">The sequence shown here is derived from an EMBL/GenBank/DDBJ whole genome shotgun (WGS) entry which is preliminary data.</text>
</comment>
<dbReference type="EMBL" id="JAPUUL010000600">
    <property type="protein sequence ID" value="KAJ8130031.1"/>
    <property type="molecule type" value="Genomic_DNA"/>
</dbReference>
<accession>A0ACC2JRC4</accession>
<organism evidence="1 2">
    <name type="scientific">Lasiodiplodia mahajangana</name>
    <dbReference type="NCBI Taxonomy" id="1108764"/>
    <lineage>
        <taxon>Eukaryota</taxon>
        <taxon>Fungi</taxon>
        <taxon>Dikarya</taxon>
        <taxon>Ascomycota</taxon>
        <taxon>Pezizomycotina</taxon>
        <taxon>Dothideomycetes</taxon>
        <taxon>Dothideomycetes incertae sedis</taxon>
        <taxon>Botryosphaeriales</taxon>
        <taxon>Botryosphaeriaceae</taxon>
        <taxon>Lasiodiplodia</taxon>
    </lineage>
</organism>
<gene>
    <name evidence="1" type="ORF">O1611_g3598</name>
</gene>
<sequence>MVRRRRRPGANALAAAEIAATEKRLAVRHYKESSVLKPVNPSVHSDNWPCFLLTDATVHVPDGAMVSQLEVDLMGPLIVRGKLELEKDNERYLVNRHMKGRALRIQIEASRAFSVGAKDDSLSVPVVWASGEAGWFEIVPAPCYQRICDEMFQAVSLHYSLLDQFEEALEKLQKSKKKKKATMADVTLDLDELLFQVCSAIVPLLKMLGIKNFRSNGAFLQYALRSGDGLTLPEAHRRFNQNCIFLLSHFPKDTSVYKHLADKYSSTVKLLANKDRKPRDPSFDICRLPAYDYSQREKSSSLESARAKKGSPAGGSPKDDDVIMTDPPKNDVARLRTSRSHKELNENNSTLDLNVVGVTKSSGNVLFDALQDVRGQMLQQISEGKQKKRLDQITAKSWQTKVYMECNIKHYNSVEEIFHYHARDLVQRLGPEWHDTMIYEWAKERAAKPPTLTLISEEEVNQIVRRVKKSARGNHTEKPAKEILRPEVREYAGKQTPTSRPSGKAAGLRPSTGGKKRLRYDIDLEDSMDIDEDGSLKKKSKKSHLTEDEDEDEDEDEEQDDESIDEDGAGSSRRSKSYAENNDAPTTQLVIRAEKLPSTQPKGPNQTWICEEPDCGYIVRAAHEEQGRKLISTHYEEHEKEAQDVAQETALNRVNLAVQEARGHMPINHLLEKNS</sequence>
<keyword evidence="2" id="KW-1185">Reference proteome</keyword>